<dbReference type="NCBIfam" id="TIGR00097">
    <property type="entry name" value="HMP-P_kinase"/>
    <property type="match status" value="1"/>
</dbReference>
<dbReference type="InterPro" id="IPR004399">
    <property type="entry name" value="HMP/HMP-P_kinase_dom"/>
</dbReference>
<gene>
    <name evidence="25" type="ORF">B843_02370</name>
</gene>
<evidence type="ECO:0000256" key="10">
    <source>
        <dbReference type="ARBA" id="ARBA00012963"/>
    </source>
</evidence>
<keyword evidence="16" id="KW-0511">Multifunctional enzyme</keyword>
<protein>
    <recommendedName>
        <fullName evidence="23">Thiamine biosynthesis multifunctional protein ThiED</fullName>
        <ecNumber evidence="9">2.5.1.3</ecNumber>
        <ecNumber evidence="8">2.7.1.49</ecNumber>
        <ecNumber evidence="10">2.7.4.7</ecNumber>
    </recommendedName>
</protein>
<comment type="pathway">
    <text evidence="6">Cofactor biosynthesis; thiamine diphosphate biosynthesis; 4-amino-2-methyl-5-diphosphomethylpyrimidine from 5-amino-1-(5-phospho-D-ribosyl)imidazole: step 3/3.</text>
</comment>
<comment type="catalytic activity">
    <reaction evidence="2">
        <text>4-amino-2-methyl-5-(phosphooxymethyl)pyrimidine + ATP = 4-amino-2-methyl-5-(diphosphooxymethyl)pyrimidine + ADP</text>
        <dbReference type="Rhea" id="RHEA:19893"/>
        <dbReference type="ChEBI" id="CHEBI:30616"/>
        <dbReference type="ChEBI" id="CHEBI:57841"/>
        <dbReference type="ChEBI" id="CHEBI:58354"/>
        <dbReference type="ChEBI" id="CHEBI:456216"/>
        <dbReference type="EC" id="2.7.4.7"/>
    </reaction>
</comment>
<dbReference type="Gene3D" id="3.40.1190.20">
    <property type="match status" value="1"/>
</dbReference>
<keyword evidence="15" id="KW-0784">Thiamine biosynthesis</keyword>
<accession>W5XXZ5</accession>
<dbReference type="GO" id="GO:0005829">
    <property type="term" value="C:cytosol"/>
    <property type="evidence" value="ECO:0007669"/>
    <property type="project" value="TreeGrafter"/>
</dbReference>
<evidence type="ECO:0000313" key="25">
    <source>
        <dbReference type="EMBL" id="AHI21866.1"/>
    </source>
</evidence>
<dbReference type="InterPro" id="IPR013749">
    <property type="entry name" value="PM/HMP-P_kinase-1"/>
</dbReference>
<evidence type="ECO:0000256" key="8">
    <source>
        <dbReference type="ARBA" id="ARBA00012135"/>
    </source>
</evidence>
<dbReference type="EMBL" id="CP004353">
    <property type="protein sequence ID" value="AHI21866.1"/>
    <property type="molecule type" value="Genomic_DNA"/>
</dbReference>
<evidence type="ECO:0000256" key="5">
    <source>
        <dbReference type="ARBA" id="ARBA00003848"/>
    </source>
</evidence>
<dbReference type="EC" id="2.5.1.3" evidence="9"/>
<dbReference type="GO" id="GO:0009228">
    <property type="term" value="P:thiamine biosynthetic process"/>
    <property type="evidence" value="ECO:0007669"/>
    <property type="project" value="UniProtKB-KW"/>
</dbReference>
<evidence type="ECO:0000256" key="12">
    <source>
        <dbReference type="ARBA" id="ARBA00022741"/>
    </source>
</evidence>
<comment type="similarity">
    <text evidence="20">In the N-terminal section; belongs to the thiamine-phosphate synthase family.</text>
</comment>
<proteinExistence type="inferred from homology"/>
<comment type="catalytic activity">
    <reaction evidence="1">
        <text>4-amino-5-hydroxymethyl-2-methylpyrimidine + ATP = 4-amino-2-methyl-5-(phosphooxymethyl)pyrimidine + ADP + H(+)</text>
        <dbReference type="Rhea" id="RHEA:23096"/>
        <dbReference type="ChEBI" id="CHEBI:15378"/>
        <dbReference type="ChEBI" id="CHEBI:16892"/>
        <dbReference type="ChEBI" id="CHEBI:30616"/>
        <dbReference type="ChEBI" id="CHEBI:58354"/>
        <dbReference type="ChEBI" id="CHEBI:456216"/>
        <dbReference type="EC" id="2.7.1.49"/>
    </reaction>
</comment>
<evidence type="ECO:0000256" key="17">
    <source>
        <dbReference type="ARBA" id="ARBA00047334"/>
    </source>
</evidence>
<keyword evidence="14" id="KW-0067">ATP-binding</keyword>
<dbReference type="CDD" id="cd01169">
    <property type="entry name" value="HMPP_kinase"/>
    <property type="match status" value="1"/>
</dbReference>
<evidence type="ECO:0000256" key="16">
    <source>
        <dbReference type="ARBA" id="ARBA00023268"/>
    </source>
</evidence>
<dbReference type="GO" id="GO:0008972">
    <property type="term" value="F:phosphomethylpyrimidine kinase activity"/>
    <property type="evidence" value="ECO:0007669"/>
    <property type="project" value="UniProtKB-EC"/>
</dbReference>
<dbReference type="EC" id="2.7.4.7" evidence="10"/>
<dbReference type="GO" id="GO:0004789">
    <property type="term" value="F:thiamine-phosphate diphosphorylase activity"/>
    <property type="evidence" value="ECO:0007669"/>
    <property type="project" value="UniProtKB-EC"/>
</dbReference>
<comment type="pathway">
    <text evidence="7">Cofactor biosynthesis; thiamine diphosphate biosynthesis; thiamine phosphate from 4-amino-2-methyl-5-diphosphomethylpyrimidine and 4-methyl-5-(2-phosphoethyl)-thiazole: step 1/1.</text>
</comment>
<evidence type="ECO:0000259" key="24">
    <source>
        <dbReference type="Pfam" id="PF08543"/>
    </source>
</evidence>
<keyword evidence="11" id="KW-0808">Transferase</keyword>
<evidence type="ECO:0000256" key="19">
    <source>
        <dbReference type="ARBA" id="ARBA00047883"/>
    </source>
</evidence>
<dbReference type="KEGG" id="cvt:B843_02370"/>
<comment type="catalytic activity">
    <reaction evidence="18">
        <text>2-(2-carboxy-4-methylthiazol-5-yl)ethyl phosphate + 4-amino-2-methyl-5-(diphosphooxymethyl)pyrimidine + 2 H(+) = thiamine phosphate + CO2 + diphosphate</text>
        <dbReference type="Rhea" id="RHEA:47848"/>
        <dbReference type="ChEBI" id="CHEBI:15378"/>
        <dbReference type="ChEBI" id="CHEBI:16526"/>
        <dbReference type="ChEBI" id="CHEBI:33019"/>
        <dbReference type="ChEBI" id="CHEBI:37575"/>
        <dbReference type="ChEBI" id="CHEBI:57841"/>
        <dbReference type="ChEBI" id="CHEBI:62890"/>
        <dbReference type="EC" id="2.5.1.3"/>
    </reaction>
</comment>
<name>W5XXZ5_9CORY</name>
<evidence type="ECO:0000256" key="3">
    <source>
        <dbReference type="ARBA" id="ARBA00001946"/>
    </source>
</evidence>
<comment type="function">
    <text evidence="4">Condenses 4-methyl-5-(beta-hydroxyethyl)thiazole monophosphate (THZ-P) and 2-methyl-4-amino-5-hydroxymethyl pyrimidine pyrophosphate (HMP-PP) to form thiamine monophosphate (TMP).</text>
</comment>
<evidence type="ECO:0000313" key="26">
    <source>
        <dbReference type="Proteomes" id="UP000019222"/>
    </source>
</evidence>
<dbReference type="RefSeq" id="WP_025251925.1">
    <property type="nucleotide sequence ID" value="NZ_CP004353.1"/>
</dbReference>
<evidence type="ECO:0000256" key="9">
    <source>
        <dbReference type="ARBA" id="ARBA00012830"/>
    </source>
</evidence>
<dbReference type="SUPFAM" id="SSF53613">
    <property type="entry name" value="Ribokinase-like"/>
    <property type="match status" value="1"/>
</dbReference>
<evidence type="ECO:0000256" key="11">
    <source>
        <dbReference type="ARBA" id="ARBA00022679"/>
    </source>
</evidence>
<keyword evidence="13 25" id="KW-0418">Kinase</keyword>
<comment type="similarity">
    <text evidence="21">In the central section; belongs to the ThiD family.</text>
</comment>
<feature type="domain" description="Pyridoxamine kinase/Phosphomethylpyrimidine kinase" evidence="24">
    <location>
        <begin position="13"/>
        <end position="263"/>
    </location>
</feature>
<dbReference type="STRING" id="1224164.B843_02370"/>
<dbReference type="FunFam" id="3.40.1190.20:FF:000003">
    <property type="entry name" value="Phosphomethylpyrimidine kinase ThiD"/>
    <property type="match status" value="1"/>
</dbReference>
<evidence type="ECO:0000256" key="23">
    <source>
        <dbReference type="ARBA" id="ARBA00067202"/>
    </source>
</evidence>
<evidence type="ECO:0000256" key="13">
    <source>
        <dbReference type="ARBA" id="ARBA00022777"/>
    </source>
</evidence>
<evidence type="ECO:0000256" key="15">
    <source>
        <dbReference type="ARBA" id="ARBA00022977"/>
    </source>
</evidence>
<dbReference type="GO" id="GO:0008902">
    <property type="term" value="F:hydroxymethylpyrimidine kinase activity"/>
    <property type="evidence" value="ECO:0007669"/>
    <property type="project" value="UniProtKB-EC"/>
</dbReference>
<organism evidence="25 26">
    <name type="scientific">Corynebacterium vitaeruminis DSM 20294</name>
    <dbReference type="NCBI Taxonomy" id="1224164"/>
    <lineage>
        <taxon>Bacteria</taxon>
        <taxon>Bacillati</taxon>
        <taxon>Actinomycetota</taxon>
        <taxon>Actinomycetes</taxon>
        <taxon>Mycobacteriales</taxon>
        <taxon>Corynebacteriaceae</taxon>
        <taxon>Corynebacterium</taxon>
    </lineage>
</organism>
<evidence type="ECO:0000256" key="14">
    <source>
        <dbReference type="ARBA" id="ARBA00022840"/>
    </source>
</evidence>
<evidence type="ECO:0000256" key="6">
    <source>
        <dbReference type="ARBA" id="ARBA00004769"/>
    </source>
</evidence>
<dbReference type="AlphaFoldDB" id="W5XXZ5"/>
<sequence length="278" mass="28880">MRVPNVLSIAGTDPTGGAGAQADIKSISAAGGYAMSVVTALVAQNTQGVREVHVPPMRFLRAQLDAVSDDVRIDAIKVGMLGSAEIIETVAAWLREQPAVPVVVDPVMIATSGHRLLDASAEEALKVFLRVASVLTPNIPELAAIAGTDVPRTWEEACAVAQAVAADYDVAVVVKGGHLTDTDAGNALVTAAGVQEHWTVRRIATKNTHGTGCSLSAALATRLAAGDSLTQALDWTTAWLADAIAAAADNSMLDVGHGHGPIHHFHQLWAKAGLFSQR</sequence>
<comment type="catalytic activity">
    <reaction evidence="17">
        <text>4-methyl-5-(2-phosphooxyethyl)-thiazole + 4-amino-2-methyl-5-(diphosphooxymethyl)pyrimidine + H(+) = thiamine phosphate + diphosphate</text>
        <dbReference type="Rhea" id="RHEA:22328"/>
        <dbReference type="ChEBI" id="CHEBI:15378"/>
        <dbReference type="ChEBI" id="CHEBI:33019"/>
        <dbReference type="ChEBI" id="CHEBI:37575"/>
        <dbReference type="ChEBI" id="CHEBI:57841"/>
        <dbReference type="ChEBI" id="CHEBI:58296"/>
        <dbReference type="EC" id="2.5.1.3"/>
    </reaction>
</comment>
<dbReference type="InterPro" id="IPR029056">
    <property type="entry name" value="Ribokinase-like"/>
</dbReference>
<dbReference type="UniPathway" id="UPA00060">
    <property type="reaction ID" value="UER00138"/>
</dbReference>
<dbReference type="Proteomes" id="UP000019222">
    <property type="component" value="Chromosome"/>
</dbReference>
<dbReference type="EC" id="2.7.1.49" evidence="8"/>
<comment type="cofactor">
    <cofactor evidence="3">
        <name>Mg(2+)</name>
        <dbReference type="ChEBI" id="CHEBI:18420"/>
    </cofactor>
</comment>
<dbReference type="eggNOG" id="COG0351">
    <property type="taxonomic scope" value="Bacteria"/>
</dbReference>
<comment type="catalytic activity">
    <reaction evidence="19">
        <text>2-[(2R,5Z)-2-carboxy-4-methylthiazol-5(2H)-ylidene]ethyl phosphate + 4-amino-2-methyl-5-(diphosphooxymethyl)pyrimidine + 2 H(+) = thiamine phosphate + CO2 + diphosphate</text>
        <dbReference type="Rhea" id="RHEA:47844"/>
        <dbReference type="ChEBI" id="CHEBI:15378"/>
        <dbReference type="ChEBI" id="CHEBI:16526"/>
        <dbReference type="ChEBI" id="CHEBI:33019"/>
        <dbReference type="ChEBI" id="CHEBI:37575"/>
        <dbReference type="ChEBI" id="CHEBI:57841"/>
        <dbReference type="ChEBI" id="CHEBI:62899"/>
        <dbReference type="EC" id="2.5.1.3"/>
    </reaction>
</comment>
<dbReference type="PANTHER" id="PTHR20858:SF17">
    <property type="entry name" value="HYDROXYMETHYLPYRIMIDINE_PHOSPHOMETHYLPYRIMIDINE KINASE THI20-RELATED"/>
    <property type="match status" value="1"/>
</dbReference>
<evidence type="ECO:0000256" key="4">
    <source>
        <dbReference type="ARBA" id="ARBA00003814"/>
    </source>
</evidence>
<keyword evidence="12" id="KW-0547">Nucleotide-binding</keyword>
<reference evidence="25 26" key="1">
    <citation type="submission" date="2013-02" db="EMBL/GenBank/DDBJ databases">
        <title>The complete genome sequence of Corynebacterium vitaeruminis DSM 20294.</title>
        <authorList>
            <person name="Ruckert C."/>
            <person name="Albersmeier A."/>
            <person name="Kalinowski J."/>
        </authorList>
    </citation>
    <scope>NUCLEOTIDE SEQUENCE [LARGE SCALE GENOMIC DNA]</scope>
    <source>
        <strain evidence="26">ATCC 10234</strain>
    </source>
</reference>
<evidence type="ECO:0000256" key="21">
    <source>
        <dbReference type="ARBA" id="ARBA00061288"/>
    </source>
</evidence>
<keyword evidence="26" id="KW-1185">Reference proteome</keyword>
<evidence type="ECO:0000256" key="20">
    <source>
        <dbReference type="ARBA" id="ARBA00061283"/>
    </source>
</evidence>
<dbReference type="GO" id="GO:0009229">
    <property type="term" value="P:thiamine diphosphate biosynthetic process"/>
    <property type="evidence" value="ECO:0007669"/>
    <property type="project" value="UniProtKB-UniPathway"/>
</dbReference>
<dbReference type="HOGENOM" id="CLU_020520_0_3_11"/>
<evidence type="ECO:0000256" key="1">
    <source>
        <dbReference type="ARBA" id="ARBA00000151"/>
    </source>
</evidence>
<evidence type="ECO:0000256" key="22">
    <source>
        <dbReference type="ARBA" id="ARBA00061559"/>
    </source>
</evidence>
<comment type="function">
    <text evidence="5">Catalyzes the phosphorylation of hydroxymethylpyrimidine phosphate (HMP-P) to HMP-PP, and of HMP to HMP-P.</text>
</comment>
<evidence type="ECO:0000256" key="18">
    <source>
        <dbReference type="ARBA" id="ARBA00047851"/>
    </source>
</evidence>
<dbReference type="Pfam" id="PF08543">
    <property type="entry name" value="Phos_pyr_kin"/>
    <property type="match status" value="1"/>
</dbReference>
<dbReference type="PANTHER" id="PTHR20858">
    <property type="entry name" value="PHOSPHOMETHYLPYRIMIDINE KINASE"/>
    <property type="match status" value="1"/>
</dbReference>
<dbReference type="PATRIC" id="fig|1224164.3.peg.467"/>
<comment type="similarity">
    <text evidence="22">In the C-terminal section; belongs to the thiaminase-2 family.</text>
</comment>
<evidence type="ECO:0000256" key="2">
    <source>
        <dbReference type="ARBA" id="ARBA00000565"/>
    </source>
</evidence>
<evidence type="ECO:0000256" key="7">
    <source>
        <dbReference type="ARBA" id="ARBA00005165"/>
    </source>
</evidence>
<dbReference type="GO" id="GO:0005524">
    <property type="term" value="F:ATP binding"/>
    <property type="evidence" value="ECO:0007669"/>
    <property type="project" value="UniProtKB-KW"/>
</dbReference>